<evidence type="ECO:0000313" key="3">
    <source>
        <dbReference type="Proteomes" id="UP000270296"/>
    </source>
</evidence>
<reference evidence="4" key="1">
    <citation type="submission" date="2016-06" db="UniProtKB">
        <authorList>
            <consortium name="WormBaseParasite"/>
        </authorList>
    </citation>
    <scope>IDENTIFICATION</scope>
</reference>
<dbReference type="WBParaSite" id="SBAD_0001024001-mRNA-1">
    <property type="protein sequence ID" value="SBAD_0001024001-mRNA-1"/>
    <property type="gene ID" value="SBAD_0001024001"/>
</dbReference>
<gene>
    <name evidence="2" type="ORF">SBAD_LOCUS9889</name>
</gene>
<accession>A0A183J1Z1</accession>
<reference evidence="2 3" key="2">
    <citation type="submission" date="2018-11" db="EMBL/GenBank/DDBJ databases">
        <authorList>
            <consortium name="Pathogen Informatics"/>
        </authorList>
    </citation>
    <scope>NUCLEOTIDE SEQUENCE [LARGE SCALE GENOMIC DNA]</scope>
</reference>
<feature type="compositionally biased region" description="Basic and acidic residues" evidence="1">
    <location>
        <begin position="68"/>
        <end position="84"/>
    </location>
</feature>
<feature type="region of interest" description="Disordered" evidence="1">
    <location>
        <begin position="55"/>
        <end position="84"/>
    </location>
</feature>
<evidence type="ECO:0000313" key="4">
    <source>
        <dbReference type="WBParaSite" id="SBAD_0001024001-mRNA-1"/>
    </source>
</evidence>
<evidence type="ECO:0000313" key="2">
    <source>
        <dbReference type="EMBL" id="VDP26943.1"/>
    </source>
</evidence>
<dbReference type="AlphaFoldDB" id="A0A183J1Z1"/>
<evidence type="ECO:0000256" key="1">
    <source>
        <dbReference type="SAM" id="MobiDB-lite"/>
    </source>
</evidence>
<proteinExistence type="predicted"/>
<feature type="region of interest" description="Disordered" evidence="1">
    <location>
        <begin position="1"/>
        <end position="28"/>
    </location>
</feature>
<sequence>MNDGQFATLADPQRPGTANTLQPKTCGSQITTTYGRSLKGLRRLAVVLPVTVGSLHPQNTRTPLSTEAETRRLRPSSGDERLRS</sequence>
<keyword evidence="3" id="KW-1185">Reference proteome</keyword>
<dbReference type="EMBL" id="UZAM01013309">
    <property type="protein sequence ID" value="VDP26943.1"/>
    <property type="molecule type" value="Genomic_DNA"/>
</dbReference>
<name>A0A183J1Z1_9BILA</name>
<protein>
    <submittedName>
        <fullName evidence="4">Transposase</fullName>
    </submittedName>
</protein>
<dbReference type="Proteomes" id="UP000270296">
    <property type="component" value="Unassembled WGS sequence"/>
</dbReference>
<feature type="compositionally biased region" description="Polar residues" evidence="1">
    <location>
        <begin position="56"/>
        <end position="67"/>
    </location>
</feature>
<feature type="compositionally biased region" description="Polar residues" evidence="1">
    <location>
        <begin position="16"/>
        <end position="28"/>
    </location>
</feature>
<organism evidence="4">
    <name type="scientific">Soboliphyme baturini</name>
    <dbReference type="NCBI Taxonomy" id="241478"/>
    <lineage>
        <taxon>Eukaryota</taxon>
        <taxon>Metazoa</taxon>
        <taxon>Ecdysozoa</taxon>
        <taxon>Nematoda</taxon>
        <taxon>Enoplea</taxon>
        <taxon>Dorylaimia</taxon>
        <taxon>Dioctophymatida</taxon>
        <taxon>Dioctophymatoidea</taxon>
        <taxon>Soboliphymatidae</taxon>
        <taxon>Soboliphyme</taxon>
    </lineage>
</organism>